<keyword evidence="19" id="KW-0158">Chromosome</keyword>
<evidence type="ECO:0000256" key="18">
    <source>
        <dbReference type="ARBA" id="ARBA00047995"/>
    </source>
</evidence>
<evidence type="ECO:0000313" key="25">
    <source>
        <dbReference type="Proteomes" id="UP000094527"/>
    </source>
</evidence>
<dbReference type="PANTHER" id="PTHR10887">
    <property type="entry name" value="DNA2/NAM7 HELICASE FAMILY"/>
    <property type="match status" value="1"/>
</dbReference>
<dbReference type="EMBL" id="LJIJ01004592">
    <property type="protein sequence ID" value="ODM87833.1"/>
    <property type="molecule type" value="Genomic_DNA"/>
</dbReference>
<comment type="similarity">
    <text evidence="2 19">Belongs to the DNA2/NAM7 helicase family.</text>
</comment>
<keyword evidence="17 19" id="KW-0511">Multifunctional enzyme</keyword>
<gene>
    <name evidence="24" type="ORF">Ocin01_18849</name>
</gene>
<dbReference type="STRING" id="48709.A0A1D2M4E0"/>
<keyword evidence="4 19" id="KW-0235">DNA replication</keyword>
<keyword evidence="5 19" id="KW-0540">Nuclease</keyword>
<comment type="function">
    <text evidence="19">Key enzyme involved in DNA replication and DNA repair. Involved in Okazaki fragments processing by cleaving long flaps that escape FEN1: flaps that are longer than 27 nucleotides are coated by replication protein A complex (RPA), leading to recruit DNA2 which cleaves the flap until it is too short to bind RPA and becomes a substrate for FEN1. Also involved in 5'-end resection of DNA during double-strand break (DSB) repair by mediating the cleavage of 5'-ssDNA.</text>
</comment>
<dbReference type="CDD" id="cd18808">
    <property type="entry name" value="SF1_C_Upf1"/>
    <property type="match status" value="1"/>
</dbReference>
<feature type="compositionally biased region" description="Basic residues" evidence="20">
    <location>
        <begin position="1"/>
        <end position="10"/>
    </location>
</feature>
<keyword evidence="16 19" id="KW-0539">Nucleus</keyword>
<comment type="caution">
    <text evidence="24">The sequence shown here is derived from an EMBL/GenBank/DDBJ whole genome shotgun (WGS) entry which is preliminary data.</text>
</comment>
<keyword evidence="7 19" id="KW-0547">Nucleotide-binding</keyword>
<keyword evidence="13 19" id="KW-0411">Iron-sulfur</keyword>
<evidence type="ECO:0000256" key="1">
    <source>
        <dbReference type="ARBA" id="ARBA00001966"/>
    </source>
</evidence>
<evidence type="ECO:0000256" key="17">
    <source>
        <dbReference type="ARBA" id="ARBA00023268"/>
    </source>
</evidence>
<dbReference type="Pfam" id="PF13086">
    <property type="entry name" value="AAA_11"/>
    <property type="match status" value="1"/>
</dbReference>
<dbReference type="InterPro" id="IPR045055">
    <property type="entry name" value="DNA2/NAM7-like"/>
</dbReference>
<keyword evidence="15 19" id="KW-0234">DNA repair</keyword>
<comment type="catalytic activity">
    <reaction evidence="18 19">
        <text>ATP + H2O = ADP + phosphate + H(+)</text>
        <dbReference type="Rhea" id="RHEA:13065"/>
        <dbReference type="ChEBI" id="CHEBI:15377"/>
        <dbReference type="ChEBI" id="CHEBI:15378"/>
        <dbReference type="ChEBI" id="CHEBI:30616"/>
        <dbReference type="ChEBI" id="CHEBI:43474"/>
        <dbReference type="ChEBI" id="CHEBI:456216"/>
        <dbReference type="EC" id="3.6.4.12"/>
    </reaction>
</comment>
<evidence type="ECO:0000256" key="7">
    <source>
        <dbReference type="ARBA" id="ARBA00022741"/>
    </source>
</evidence>
<dbReference type="GO" id="GO:0051539">
    <property type="term" value="F:4 iron, 4 sulfur cluster binding"/>
    <property type="evidence" value="ECO:0007669"/>
    <property type="project" value="UniProtKB-UniRule"/>
</dbReference>
<dbReference type="AlphaFoldDB" id="A0A1D2M4E0"/>
<dbReference type="InterPro" id="IPR011604">
    <property type="entry name" value="PDDEXK-like_dom_sf"/>
</dbReference>
<proteinExistence type="inferred from homology"/>
<accession>A0A1D2M4E0</accession>
<dbReference type="OrthoDB" id="306218at2759"/>
<evidence type="ECO:0000313" key="24">
    <source>
        <dbReference type="EMBL" id="ODM87833.1"/>
    </source>
</evidence>
<dbReference type="SUPFAM" id="SSF52540">
    <property type="entry name" value="P-loop containing nucleoside triphosphate hydrolases"/>
    <property type="match status" value="1"/>
</dbReference>
<dbReference type="Gene3D" id="3.40.50.300">
    <property type="entry name" value="P-loop containing nucleotide triphosphate hydrolases"/>
    <property type="match status" value="2"/>
</dbReference>
<keyword evidence="11 19" id="KW-0067">ATP-binding</keyword>
<dbReference type="OMA" id="NYCEAAI"/>
<dbReference type="GO" id="GO:0017108">
    <property type="term" value="F:5'-flap endonuclease activity"/>
    <property type="evidence" value="ECO:0007669"/>
    <property type="project" value="UniProtKB-UniRule"/>
</dbReference>
<feature type="domain" description="DNA2/NAM7 helicase helicase" evidence="22">
    <location>
        <begin position="725"/>
        <end position="792"/>
    </location>
</feature>
<feature type="domain" description="DNA replication factor Dna2 N-terminal" evidence="21">
    <location>
        <begin position="107"/>
        <end position="300"/>
    </location>
</feature>
<dbReference type="GO" id="GO:0033567">
    <property type="term" value="P:DNA replication, Okazaki fragment processing"/>
    <property type="evidence" value="ECO:0007669"/>
    <property type="project" value="UniProtKB-UniRule"/>
</dbReference>
<dbReference type="GO" id="GO:0005737">
    <property type="term" value="C:cytoplasm"/>
    <property type="evidence" value="ECO:0007669"/>
    <property type="project" value="TreeGrafter"/>
</dbReference>
<dbReference type="InterPro" id="IPR041677">
    <property type="entry name" value="DNA2/NAM7_AAA_11"/>
</dbReference>
<evidence type="ECO:0000256" key="5">
    <source>
        <dbReference type="ARBA" id="ARBA00022722"/>
    </source>
</evidence>
<evidence type="ECO:0000256" key="20">
    <source>
        <dbReference type="SAM" id="MobiDB-lite"/>
    </source>
</evidence>
<protein>
    <recommendedName>
        <fullName evidence="19">DNA replication ATP-dependent helicase/nuclease</fullName>
        <ecNumber evidence="19">3.1.-.-</ecNumber>
        <ecNumber evidence="19">3.6.4.12</ecNumber>
    </recommendedName>
</protein>
<dbReference type="EC" id="3.6.4.12" evidence="19"/>
<evidence type="ECO:0000256" key="10">
    <source>
        <dbReference type="ARBA" id="ARBA00022806"/>
    </source>
</evidence>
<keyword evidence="9 19" id="KW-0378">Hydrolase</keyword>
<evidence type="ECO:0000259" key="21">
    <source>
        <dbReference type="Pfam" id="PF08696"/>
    </source>
</evidence>
<dbReference type="InterPro" id="IPR041679">
    <property type="entry name" value="DNA2/NAM7-like_C"/>
</dbReference>
<dbReference type="GO" id="GO:0003677">
    <property type="term" value="F:DNA binding"/>
    <property type="evidence" value="ECO:0007669"/>
    <property type="project" value="UniProtKB-UniRule"/>
</dbReference>
<evidence type="ECO:0000256" key="3">
    <source>
        <dbReference type="ARBA" id="ARBA00022485"/>
    </source>
</evidence>
<evidence type="ECO:0000256" key="15">
    <source>
        <dbReference type="ARBA" id="ARBA00023204"/>
    </source>
</evidence>
<keyword evidence="25" id="KW-1185">Reference proteome</keyword>
<keyword evidence="8 19" id="KW-0227">DNA damage</keyword>
<dbReference type="InterPro" id="IPR047187">
    <property type="entry name" value="SF1_C_Upf1"/>
</dbReference>
<keyword evidence="10 19" id="KW-0347">Helicase</keyword>
<dbReference type="GO" id="GO:0005524">
    <property type="term" value="F:ATP binding"/>
    <property type="evidence" value="ECO:0007669"/>
    <property type="project" value="UniProtKB-UniRule"/>
</dbReference>
<dbReference type="Pfam" id="PF13087">
    <property type="entry name" value="AAA_12"/>
    <property type="match status" value="1"/>
</dbReference>
<keyword evidence="3 19" id="KW-0004">4Fe-4S</keyword>
<dbReference type="InterPro" id="IPR027417">
    <property type="entry name" value="P-loop_NTPase"/>
</dbReference>
<keyword evidence="12 19" id="KW-0408">Iron</keyword>
<dbReference type="GO" id="GO:0017116">
    <property type="term" value="F:single-stranded DNA helicase activity"/>
    <property type="evidence" value="ECO:0007669"/>
    <property type="project" value="UniProtKB-UniRule"/>
</dbReference>
<dbReference type="PANTHER" id="PTHR10887:SF433">
    <property type="entry name" value="DNA REPLICATION ATP-DEPENDENT HELICASE_NUCLEASE DNA2"/>
    <property type="match status" value="1"/>
</dbReference>
<keyword evidence="14 19" id="KW-0238">DNA-binding</keyword>
<dbReference type="Gene3D" id="3.90.320.10">
    <property type="match status" value="1"/>
</dbReference>
<evidence type="ECO:0000256" key="13">
    <source>
        <dbReference type="ARBA" id="ARBA00023014"/>
    </source>
</evidence>
<evidence type="ECO:0000256" key="9">
    <source>
        <dbReference type="ARBA" id="ARBA00022801"/>
    </source>
</evidence>
<feature type="region of interest" description="Disordered" evidence="20">
    <location>
        <begin position="1"/>
        <end position="31"/>
    </location>
</feature>
<evidence type="ECO:0000256" key="4">
    <source>
        <dbReference type="ARBA" id="ARBA00022705"/>
    </source>
</evidence>
<dbReference type="GO" id="GO:0016887">
    <property type="term" value="F:ATP hydrolysis activity"/>
    <property type="evidence" value="ECO:0007669"/>
    <property type="project" value="RHEA"/>
</dbReference>
<keyword evidence="6 19" id="KW-0479">Metal-binding</keyword>
<evidence type="ECO:0000256" key="14">
    <source>
        <dbReference type="ARBA" id="ARBA00023125"/>
    </source>
</evidence>
<comment type="cofactor">
    <cofactor evidence="1">
        <name>[4Fe-4S] cluster</name>
        <dbReference type="ChEBI" id="CHEBI:49883"/>
    </cofactor>
</comment>
<dbReference type="Pfam" id="PF08696">
    <property type="entry name" value="Dna2"/>
    <property type="match status" value="1"/>
</dbReference>
<reference evidence="24 25" key="1">
    <citation type="journal article" date="2016" name="Genome Biol. Evol.">
        <title>Gene Family Evolution Reflects Adaptation to Soil Environmental Stressors in the Genome of the Collembolan Orchesella cincta.</title>
        <authorList>
            <person name="Faddeeva-Vakhrusheva A."/>
            <person name="Derks M.F."/>
            <person name="Anvar S.Y."/>
            <person name="Agamennone V."/>
            <person name="Suring W."/>
            <person name="Smit S."/>
            <person name="van Straalen N.M."/>
            <person name="Roelofs D."/>
        </authorList>
    </citation>
    <scope>NUCLEOTIDE SEQUENCE [LARGE SCALE GENOMIC DNA]</scope>
    <source>
        <tissue evidence="24">Mixed pool</tissue>
    </source>
</reference>
<evidence type="ECO:0000256" key="6">
    <source>
        <dbReference type="ARBA" id="ARBA00022723"/>
    </source>
</evidence>
<evidence type="ECO:0000259" key="22">
    <source>
        <dbReference type="Pfam" id="PF13086"/>
    </source>
</evidence>
<evidence type="ECO:0000256" key="8">
    <source>
        <dbReference type="ARBA" id="ARBA00022763"/>
    </source>
</evidence>
<sequence length="1071" mass="120624">MEPPGKRRRVPSPQSTRPSHLSNHGVSASHELKRTKMDLLSKANPSSGSSGSSTSTLHACSLNTPQQTVKGLYVDAQNRFVIEKRISKIQNKSGIAVTYNIKPEASESEEQYKLQLKDMWAEIDWMSPGTLVNIVAVIPDENKCFVVERLNGYLIVEPDRLMSVTSVITQLYCERKAAILNIIGSGEDCRDAFVGAVAQKLISKSMTDRLDSITDIKKEAKTICTRPQMLERAYGIGLTDDELEKLQTSVAEWVARFMRVRFFGPSDGKHNNFNFMDVVGVEDNIWNPTFGLKGKIDATVLIKKDGQLKTTPLEFKIGSTKSQKRHSTKADHIGQVSLYTLMMSTKYGPIQEALLYYISGDSMFVHPPRNFKLQQLLMSRNKLVRSITLSEGDLPFLPRPDGIDYKFKCKTCEVRNICTLQIRENKLPEKELMSTEKVLLANCKLSDEEYDFFEQWMKVINAETEEVEKRYNDKNLWTVAPEVREGSGTCITNLKLVGDSVPWEDSCGKAGFLASFEKKGSSSQFRGNLKVNDFVALSSNVEVCINYGVIVSLRDNEITLSLDQTLHKEYKSGNFTYSVDKINTTSPIASQYGYLMKLMNDTPEAERLRQYIIMKKQPNFKKLLLPDPQLQQIVNDLNTEQSRLNWKSQSTDSFLFVKGTPGSGKTVSIVRLLKALVYAKKSVLVVSYTGMALEHILKKFKKDNDEFIKINSSSAAEDSLRSHTTKELSNSVTSIAELTELYNKPVVGTTLLSLKHPIFQVRRFDYCIVDEASQALPTAVFGALTLCDKYIVFGTQISYHLSFSLPLNLDICDNFFSLMASPVSTLELDITVEESGTIIPLYDTIVELNLRNVLNENVESDAAKKLFFDVVWKKLATELVFVDTSDVPAEETRVEESICNEAEAHITMSFVHLFVKSGLCPSKLGIVAPYRGQVELLRKALKRISDTKFREVEVNTVGQYQGREKEVILCTCTRSIPMDSPFFLATAGEKNEGILEDMRRLNVAITRSKVVLLGNRHTLKEYSLFKMLFEILNDEQTHKLTKAELDGLNLFLNRMKEMDSSVNSTAQNSPK</sequence>
<dbReference type="Proteomes" id="UP000094527">
    <property type="component" value="Unassembled WGS sequence"/>
</dbReference>
<evidence type="ECO:0000256" key="11">
    <source>
        <dbReference type="ARBA" id="ARBA00022840"/>
    </source>
</evidence>
<dbReference type="GO" id="GO:0071932">
    <property type="term" value="P:replication fork reversal"/>
    <property type="evidence" value="ECO:0007669"/>
    <property type="project" value="TreeGrafter"/>
</dbReference>
<dbReference type="GO" id="GO:0005634">
    <property type="term" value="C:nucleus"/>
    <property type="evidence" value="ECO:0007669"/>
    <property type="project" value="UniProtKB-SubCell"/>
</dbReference>
<evidence type="ECO:0000256" key="12">
    <source>
        <dbReference type="ARBA" id="ARBA00023004"/>
    </source>
</evidence>
<dbReference type="EC" id="3.1.-.-" evidence="19"/>
<comment type="subcellular location">
    <subcellularLocation>
        <location evidence="19">Nucleus</location>
    </subcellularLocation>
    <subcellularLocation>
        <location evidence="19">Chromosome</location>
    </subcellularLocation>
</comment>
<feature type="compositionally biased region" description="Polar residues" evidence="20">
    <location>
        <begin position="12"/>
        <end position="26"/>
    </location>
</feature>
<evidence type="ECO:0000256" key="19">
    <source>
        <dbReference type="RuleBase" id="RU367041"/>
    </source>
</evidence>
<dbReference type="GO" id="GO:0005694">
    <property type="term" value="C:chromosome"/>
    <property type="evidence" value="ECO:0007669"/>
    <property type="project" value="UniProtKB-SubCell"/>
</dbReference>
<evidence type="ECO:0000259" key="23">
    <source>
        <dbReference type="Pfam" id="PF13087"/>
    </source>
</evidence>
<evidence type="ECO:0000256" key="16">
    <source>
        <dbReference type="ARBA" id="ARBA00023242"/>
    </source>
</evidence>
<feature type="domain" description="DNA2/NAM7 helicase-like C-terminal" evidence="23">
    <location>
        <begin position="868"/>
        <end position="1013"/>
    </location>
</feature>
<dbReference type="GO" id="GO:0006281">
    <property type="term" value="P:DNA repair"/>
    <property type="evidence" value="ECO:0007669"/>
    <property type="project" value="UniProtKB-KW"/>
</dbReference>
<organism evidence="24 25">
    <name type="scientific">Orchesella cincta</name>
    <name type="common">Springtail</name>
    <name type="synonym">Podura cincta</name>
    <dbReference type="NCBI Taxonomy" id="48709"/>
    <lineage>
        <taxon>Eukaryota</taxon>
        <taxon>Metazoa</taxon>
        <taxon>Ecdysozoa</taxon>
        <taxon>Arthropoda</taxon>
        <taxon>Hexapoda</taxon>
        <taxon>Collembola</taxon>
        <taxon>Entomobryomorpha</taxon>
        <taxon>Entomobryoidea</taxon>
        <taxon>Orchesellidae</taxon>
        <taxon>Orchesellinae</taxon>
        <taxon>Orchesella</taxon>
    </lineage>
</organism>
<dbReference type="InterPro" id="IPR014808">
    <property type="entry name" value="DNA_replication_fac_Dna2_N"/>
</dbReference>
<name>A0A1D2M4E0_ORCCI</name>
<dbReference type="GO" id="GO:0046872">
    <property type="term" value="F:metal ion binding"/>
    <property type="evidence" value="ECO:0007669"/>
    <property type="project" value="UniProtKB-UniRule"/>
</dbReference>
<evidence type="ECO:0000256" key="2">
    <source>
        <dbReference type="ARBA" id="ARBA00007913"/>
    </source>
</evidence>